<dbReference type="PROSITE" id="PS50977">
    <property type="entry name" value="HTH_TETR_2"/>
    <property type="match status" value="1"/>
</dbReference>
<evidence type="ECO:0000313" key="6">
    <source>
        <dbReference type="EMBL" id="GCD40559.1"/>
    </source>
</evidence>
<name>A0A401VU59_STREY</name>
<dbReference type="Pfam" id="PF00440">
    <property type="entry name" value="TetR_N"/>
    <property type="match status" value="1"/>
</dbReference>
<organism evidence="6 7">
    <name type="scientific">Streptomyces paromomycinus</name>
    <name type="common">Streptomyces rimosus subsp. paromomycinus</name>
    <dbReference type="NCBI Taxonomy" id="92743"/>
    <lineage>
        <taxon>Bacteria</taxon>
        <taxon>Bacillati</taxon>
        <taxon>Actinomycetota</taxon>
        <taxon>Actinomycetes</taxon>
        <taxon>Kitasatosporales</taxon>
        <taxon>Streptomycetaceae</taxon>
        <taxon>Streptomyces</taxon>
    </lineage>
</organism>
<accession>A0A401VU59</accession>
<dbReference type="EMBL" id="BHZD01000001">
    <property type="protein sequence ID" value="GCD40559.1"/>
    <property type="molecule type" value="Genomic_DNA"/>
</dbReference>
<dbReference type="Gene3D" id="1.10.10.60">
    <property type="entry name" value="Homeodomain-like"/>
    <property type="match status" value="1"/>
</dbReference>
<dbReference type="Gene3D" id="1.10.357.10">
    <property type="entry name" value="Tetracycline Repressor, domain 2"/>
    <property type="match status" value="1"/>
</dbReference>
<feature type="DNA-binding region" description="H-T-H motif" evidence="4">
    <location>
        <begin position="28"/>
        <end position="47"/>
    </location>
</feature>
<evidence type="ECO:0000259" key="5">
    <source>
        <dbReference type="PROSITE" id="PS50977"/>
    </source>
</evidence>
<evidence type="ECO:0000256" key="1">
    <source>
        <dbReference type="ARBA" id="ARBA00023015"/>
    </source>
</evidence>
<keyword evidence="1" id="KW-0805">Transcription regulation</keyword>
<dbReference type="SUPFAM" id="SSF48498">
    <property type="entry name" value="Tetracyclin repressor-like, C-terminal domain"/>
    <property type="match status" value="1"/>
</dbReference>
<dbReference type="InterPro" id="IPR025996">
    <property type="entry name" value="MT1864/Rv1816-like_C"/>
</dbReference>
<dbReference type="RefSeq" id="WP_125050920.1">
    <property type="nucleotide sequence ID" value="NZ_BHZD01000001.1"/>
</dbReference>
<dbReference type="AlphaFoldDB" id="A0A401VU59"/>
<dbReference type="InterPro" id="IPR001647">
    <property type="entry name" value="HTH_TetR"/>
</dbReference>
<sequence length="184" mass="19640">MARAALSTSAVVGLAIEVLDEGGPEALTLSAVSGRAGVTTPSLYKHVHSLAELRALVSARVMNDIADRAGHAVLGRSADEAIRAFMTAWRHYARQHPHRYSAVLQSPDPRTAEAGTRLVDIITATLRAYGLEDSAAIHAARCLRAAVHGFAVLEAQDAFGLPENLDDSYELLIRMTIAGLRAPH</sequence>
<dbReference type="Pfam" id="PF13305">
    <property type="entry name" value="TetR_C_33"/>
    <property type="match status" value="1"/>
</dbReference>
<evidence type="ECO:0000256" key="2">
    <source>
        <dbReference type="ARBA" id="ARBA00023125"/>
    </source>
</evidence>
<keyword evidence="2 4" id="KW-0238">DNA-binding</keyword>
<dbReference type="InterPro" id="IPR036271">
    <property type="entry name" value="Tet_transcr_reg_TetR-rel_C_sf"/>
</dbReference>
<evidence type="ECO:0000256" key="3">
    <source>
        <dbReference type="ARBA" id="ARBA00023163"/>
    </source>
</evidence>
<evidence type="ECO:0000256" key="4">
    <source>
        <dbReference type="PROSITE-ProRule" id="PRU00335"/>
    </source>
</evidence>
<gene>
    <name evidence="6" type="ORF">GKJPGBOP_00211</name>
</gene>
<keyword evidence="7" id="KW-1185">Reference proteome</keyword>
<protein>
    <submittedName>
        <fullName evidence="6">TetR family transcriptional regulator</fullName>
    </submittedName>
</protein>
<evidence type="ECO:0000313" key="7">
    <source>
        <dbReference type="Proteomes" id="UP000286746"/>
    </source>
</evidence>
<proteinExistence type="predicted"/>
<dbReference type="Proteomes" id="UP000286746">
    <property type="component" value="Unassembled WGS sequence"/>
</dbReference>
<reference evidence="6 7" key="1">
    <citation type="submission" date="2018-11" db="EMBL/GenBank/DDBJ databases">
        <title>Whole genome sequence of Streptomyces paromomycinus NBRC 15454(T).</title>
        <authorList>
            <person name="Komaki H."/>
            <person name="Tamura T."/>
        </authorList>
    </citation>
    <scope>NUCLEOTIDE SEQUENCE [LARGE SCALE GENOMIC DNA]</scope>
    <source>
        <strain evidence="6 7">NBRC 15454</strain>
    </source>
</reference>
<dbReference type="SUPFAM" id="SSF46689">
    <property type="entry name" value="Homeodomain-like"/>
    <property type="match status" value="1"/>
</dbReference>
<dbReference type="GO" id="GO:0003677">
    <property type="term" value="F:DNA binding"/>
    <property type="evidence" value="ECO:0007669"/>
    <property type="project" value="UniProtKB-UniRule"/>
</dbReference>
<comment type="caution">
    <text evidence="6">The sequence shown here is derived from an EMBL/GenBank/DDBJ whole genome shotgun (WGS) entry which is preliminary data.</text>
</comment>
<feature type="domain" description="HTH tetR-type" evidence="5">
    <location>
        <begin position="5"/>
        <end position="65"/>
    </location>
</feature>
<dbReference type="InterPro" id="IPR009057">
    <property type="entry name" value="Homeodomain-like_sf"/>
</dbReference>
<keyword evidence="3" id="KW-0804">Transcription</keyword>